<dbReference type="PROSITE" id="PS00878">
    <property type="entry name" value="ODR_DC_2_1"/>
    <property type="match status" value="1"/>
</dbReference>
<proteinExistence type="inferred from homology"/>
<dbReference type="NCBIfam" id="TIGR01048">
    <property type="entry name" value="lysA"/>
    <property type="match status" value="1"/>
</dbReference>
<keyword evidence="5" id="KW-0028">Amino-acid biosynthesis</keyword>
<name>A0ABT1X8Q5_9PROT</name>
<dbReference type="InterPro" id="IPR022644">
    <property type="entry name" value="De-COase2_N"/>
</dbReference>
<evidence type="ECO:0000256" key="6">
    <source>
        <dbReference type="NCBIfam" id="TIGR01048"/>
    </source>
</evidence>
<feature type="binding site" evidence="5">
    <location>
        <position position="399"/>
    </location>
    <ligand>
        <name>pyridoxal 5'-phosphate</name>
        <dbReference type="ChEBI" id="CHEBI:597326"/>
    </ligand>
</feature>
<feature type="binding site" evidence="5">
    <location>
        <position position="302"/>
    </location>
    <ligand>
        <name>substrate</name>
    </ligand>
</feature>
<feature type="modified residue" description="N6-(pyridoxal phosphate)lysine" evidence="5">
    <location>
        <position position="85"/>
    </location>
</feature>
<comment type="caution">
    <text evidence="9">The sequence shown here is derived from an EMBL/GenBank/DDBJ whole genome shotgun (WGS) entry which is preliminary data.</text>
</comment>
<dbReference type="CDD" id="cd06828">
    <property type="entry name" value="PLPDE_III_DapDC"/>
    <property type="match status" value="1"/>
</dbReference>
<evidence type="ECO:0000256" key="4">
    <source>
        <dbReference type="ARBA" id="ARBA00023239"/>
    </source>
</evidence>
<dbReference type="GO" id="GO:0008836">
    <property type="term" value="F:diaminopimelate decarboxylase activity"/>
    <property type="evidence" value="ECO:0007669"/>
    <property type="project" value="UniProtKB-EC"/>
</dbReference>
<comment type="catalytic activity">
    <reaction evidence="5 7">
        <text>meso-2,6-diaminopimelate + H(+) = L-lysine + CO2</text>
        <dbReference type="Rhea" id="RHEA:15101"/>
        <dbReference type="ChEBI" id="CHEBI:15378"/>
        <dbReference type="ChEBI" id="CHEBI:16526"/>
        <dbReference type="ChEBI" id="CHEBI:32551"/>
        <dbReference type="ChEBI" id="CHEBI:57791"/>
        <dbReference type="EC" id="4.1.1.20"/>
    </reaction>
</comment>
<feature type="binding site" evidence="5">
    <location>
        <position position="338"/>
    </location>
    <ligand>
        <name>substrate</name>
    </ligand>
</feature>
<keyword evidence="10" id="KW-1185">Reference proteome</keyword>
<evidence type="ECO:0000256" key="1">
    <source>
        <dbReference type="ARBA" id="ARBA00001933"/>
    </source>
</evidence>
<reference evidence="9 10" key="1">
    <citation type="submission" date="2022-06" db="EMBL/GenBank/DDBJ databases">
        <title>Roseomonas CN29.</title>
        <authorList>
            <person name="Cheng Y."/>
            <person name="He X."/>
        </authorList>
    </citation>
    <scope>NUCLEOTIDE SEQUENCE [LARGE SCALE GENOMIC DNA]</scope>
    <source>
        <strain evidence="9 10">CN29</strain>
    </source>
</reference>
<dbReference type="EMBL" id="JANJOU010000021">
    <property type="protein sequence ID" value="MCR0984490.1"/>
    <property type="molecule type" value="Genomic_DNA"/>
</dbReference>
<gene>
    <name evidence="5 9" type="primary">lysA</name>
    <name evidence="9" type="ORF">NRP21_20745</name>
</gene>
<feature type="binding site" evidence="5">
    <location>
        <position position="371"/>
    </location>
    <ligand>
        <name>substrate</name>
    </ligand>
</feature>
<evidence type="ECO:0000256" key="2">
    <source>
        <dbReference type="ARBA" id="ARBA00022793"/>
    </source>
</evidence>
<dbReference type="HAMAP" id="MF_02120">
    <property type="entry name" value="LysA"/>
    <property type="match status" value="1"/>
</dbReference>
<dbReference type="EC" id="4.1.1.20" evidence="5 6"/>
<dbReference type="Gene3D" id="3.20.20.10">
    <property type="entry name" value="Alanine racemase"/>
    <property type="match status" value="1"/>
</dbReference>
<comment type="function">
    <text evidence="5">Specifically catalyzes the decarboxylation of meso-diaminopimelate (meso-DAP) to L-lysine.</text>
</comment>
<dbReference type="Pfam" id="PF02784">
    <property type="entry name" value="Orn_Arg_deC_N"/>
    <property type="match status" value="1"/>
</dbReference>
<sequence length="454" mass="47129">MASPLPVPHDTPDPDFADLLARRPHLKAHALDGLVMDDVPLAQIARQVGTPTWVYSAATLRRRYGTLREALDGAGLNASIHFAAKANDSLAVLRVLGAEGAGADVVSEGELLAARAAGIPAGRIVFSGVGKTEREIALALREGILQINAESAEEIERISSVADAMGLAAPVSLRINPDVDARTHAKISTGLAENKFGIPYTDAPALYARMASLPGIRPVGLAVHIGSQITEGMAGFRAAYARVAEMAAALLGRGLPVERLDCGGGLGISYRDEAPPAPAALAGAIKATLGPLGLPVMLEPGRWIAAPAGVLLASVVLQKRGANRRFVILDAAMNDLVRPAMYEAWHGILPVAPDALHAPASPADVVGPVCETGDTFARGRALPDLPPGALVAFLDAGAYGATMSSTYNARPLAAEVLVDGHRWAVTRPRQPLEALLAHQVVPDWLGAQPSGTTA</sequence>
<dbReference type="PRINTS" id="PR01181">
    <property type="entry name" value="DAPDCRBXLASE"/>
</dbReference>
<evidence type="ECO:0000313" key="9">
    <source>
        <dbReference type="EMBL" id="MCR0984490.1"/>
    </source>
</evidence>
<dbReference type="InterPro" id="IPR029066">
    <property type="entry name" value="PLP-binding_barrel"/>
</dbReference>
<evidence type="ECO:0000259" key="8">
    <source>
        <dbReference type="Pfam" id="PF02784"/>
    </source>
</evidence>
<dbReference type="InterPro" id="IPR009006">
    <property type="entry name" value="Ala_racemase/Decarboxylase_C"/>
</dbReference>
<protein>
    <recommendedName>
        <fullName evidence="5 6">Diaminopimelate decarboxylase</fullName>
        <shortName evidence="5">DAP decarboxylase</shortName>
        <shortName evidence="5">DAPDC</shortName>
        <ecNumber evidence="5 6">4.1.1.20</ecNumber>
    </recommendedName>
</protein>
<comment type="subunit">
    <text evidence="5">Homodimer.</text>
</comment>
<keyword evidence="2 5" id="KW-0210">Decarboxylase</keyword>
<evidence type="ECO:0000256" key="3">
    <source>
        <dbReference type="ARBA" id="ARBA00022898"/>
    </source>
</evidence>
<organism evidence="9 10">
    <name type="scientific">Roseomonas populi</name>
    <dbReference type="NCBI Taxonomy" id="3121582"/>
    <lineage>
        <taxon>Bacteria</taxon>
        <taxon>Pseudomonadati</taxon>
        <taxon>Pseudomonadota</taxon>
        <taxon>Alphaproteobacteria</taxon>
        <taxon>Acetobacterales</taxon>
        <taxon>Roseomonadaceae</taxon>
        <taxon>Roseomonas</taxon>
    </lineage>
</organism>
<evidence type="ECO:0000313" key="10">
    <source>
        <dbReference type="Proteomes" id="UP001524642"/>
    </source>
</evidence>
<dbReference type="PRINTS" id="PR01179">
    <property type="entry name" value="ODADCRBXLASE"/>
</dbReference>
<keyword evidence="3 5" id="KW-0663">Pyridoxal phosphate</keyword>
<dbReference type="Proteomes" id="UP001524642">
    <property type="component" value="Unassembled WGS sequence"/>
</dbReference>
<dbReference type="SUPFAM" id="SSF50621">
    <property type="entry name" value="Alanine racemase C-terminal domain-like"/>
    <property type="match status" value="1"/>
</dbReference>
<evidence type="ECO:0000256" key="7">
    <source>
        <dbReference type="RuleBase" id="RU003738"/>
    </source>
</evidence>
<dbReference type="Gene3D" id="2.40.37.10">
    <property type="entry name" value="Lyase, Ornithine Decarboxylase, Chain A, domain 1"/>
    <property type="match status" value="1"/>
</dbReference>
<dbReference type="InterPro" id="IPR000183">
    <property type="entry name" value="Orn/DAP/Arg_de-COase"/>
</dbReference>
<feature type="binding site" evidence="5">
    <location>
        <position position="265"/>
    </location>
    <ligand>
        <name>pyridoxal 5'-phosphate</name>
        <dbReference type="ChEBI" id="CHEBI:597326"/>
    </ligand>
</feature>
<feature type="binding site" evidence="5">
    <location>
        <begin position="299"/>
        <end position="302"/>
    </location>
    <ligand>
        <name>pyridoxal 5'-phosphate</name>
        <dbReference type="ChEBI" id="CHEBI:597326"/>
    </ligand>
</feature>
<comment type="pathway">
    <text evidence="5 7">Amino-acid biosynthesis; L-lysine biosynthesis via DAP pathway; L-lysine from DL-2,6-diaminopimelate: step 1/1.</text>
</comment>
<dbReference type="PANTHER" id="PTHR43727">
    <property type="entry name" value="DIAMINOPIMELATE DECARBOXYLASE"/>
    <property type="match status" value="1"/>
</dbReference>
<accession>A0ABT1X8Q5</accession>
<dbReference type="RefSeq" id="WP_257718144.1">
    <property type="nucleotide sequence ID" value="NZ_JANJOU010000021.1"/>
</dbReference>
<feature type="binding site" evidence="5">
    <location>
        <position position="342"/>
    </location>
    <ligand>
        <name>substrate</name>
    </ligand>
</feature>
<feature type="domain" description="Orn/DAP/Arg decarboxylase 2 N-terminal" evidence="8">
    <location>
        <begin position="59"/>
        <end position="306"/>
    </location>
</feature>
<dbReference type="SUPFAM" id="SSF51419">
    <property type="entry name" value="PLP-binding barrel"/>
    <property type="match status" value="1"/>
</dbReference>
<comment type="similarity">
    <text evidence="5">Belongs to the Orn/Lys/Arg decarboxylase class-II family. LysA subfamily.</text>
</comment>
<comment type="cofactor">
    <cofactor evidence="1 5 7">
        <name>pyridoxal 5'-phosphate</name>
        <dbReference type="ChEBI" id="CHEBI:597326"/>
    </cofactor>
</comment>
<keyword evidence="5 7" id="KW-0457">Lysine biosynthesis</keyword>
<evidence type="ECO:0000256" key="5">
    <source>
        <dbReference type="HAMAP-Rule" id="MF_02120"/>
    </source>
</evidence>
<keyword evidence="4 5" id="KW-0456">Lyase</keyword>
<feature type="binding site" evidence="5">
    <location>
        <position position="399"/>
    </location>
    <ligand>
        <name>substrate</name>
    </ligand>
</feature>
<dbReference type="InterPro" id="IPR002986">
    <property type="entry name" value="DAP_deCOOHase_LysA"/>
</dbReference>
<dbReference type="PANTHER" id="PTHR43727:SF2">
    <property type="entry name" value="GROUP IV DECARBOXYLASE"/>
    <property type="match status" value="1"/>
</dbReference>
<dbReference type="InterPro" id="IPR022653">
    <property type="entry name" value="De-COase2_pyr-phos_BS"/>
</dbReference>